<comment type="catalytic activity">
    <reaction evidence="1">
        <text>S-ubiquitinyl-[E2 ubiquitin-conjugating enzyme]-L-cysteine + [acceptor protein]-L-lysine = [E2 ubiquitin-conjugating enzyme]-L-cysteine + N(6)-ubiquitinyl-[acceptor protein]-L-lysine.</text>
        <dbReference type="EC" id="2.3.2.26"/>
    </reaction>
</comment>
<feature type="active site" description="Glycyl thioester intermediate" evidence="6">
    <location>
        <position position="2064"/>
    </location>
</feature>
<evidence type="ECO:0000256" key="4">
    <source>
        <dbReference type="ARBA" id="ARBA00022679"/>
    </source>
</evidence>
<sequence length="2096" mass="243508">MNILIRHKKFFNQKILVENFSLKFSRKAGMSMKSTFSSDTSSQTHNQQLSSHFRKECLRIESQSLNDSDLLFIFRYAVNSLSLEMDEIAIFDLANLFSVMWNYNIELISQNLNSLIDISKSSVTALIVTSSFFSTCVLATSTPEFCEKFVDDCFSELINNYDKFKDETCDSFLIFNHVFNRKFIYLFIESILCCLPFSIKYSSDFIPLVFSDQQIGCHNELCEFYITNGYIDILPRKIFTSLLYLELASPYILLSILQNITDEELSTVYQSIFTRVVSLHDSKLAHLLICKFAQLPNDCAHNFLNQLDDKLATHPVKKIQILLDIACNEDFPSEILLYLYKFKIVLPMELSRKITSLPENQECLFVMSANPLAFIDNDVINEVLHNTENLDLFLKLFRNPQTNSSHPIFSDVKFWSHIIKLLNDSLNKSAINVFIGHNPATVSERLIQLFKYNFPQNMNDKFFHFAYKVLKLCGNTLFSAFSGREELKEIISKIQGFISYRFFRLLTTIKPFVPFFTIIPSNYSMMCGMAYINLNSKKQNNVNPPINLEILFKHFTIEDQTEESLQEIANFIIEKKSNYFEYEHLSSKALSFVTVAHLFASNAINSFSEININSFFPVNLICPFCTIVNSDFSRFSPSKMPYLENSINPSIRNFYNNENMTKMLCTFLNEFTPNETHNSFFGSFINSISTFFNIILSMKSCLLDILTIFQKNPIFFDVDAPYSQSVAKFVKKLTFDAEKAEENKFVPILNKITELTHYFVQLIFKYPAPFSTQHLNTTAIHDLISHQLGLGNITLELIDFFVYSNIYPIVSSIPNFSEYIAKIGMSVADQENRDDLLSNVMTFGEKSKALKYYLPFLELDISPRYKSVILLSLDNSIRNIVSINTFINFINSLAFPVDINLFNIVNIIQNFLFDSPTVINYNLVYFERFENNLILKNKCFHKKVEYYVNENRYSLNECFRLWEINGKNCIIAKPEKAILYKNSEYSQGFINTLLDNTRTKPTRQLFCTLISIIPHFPFLLNEYEHIDELFLECFDLFTFYDEYYQKTFVDDADQTCSDNFQLAYAAAHFLSSFVSITKVADRFFHWAFPRLNSFSPGQMFVFISILIPFITKITAQHVIISFMMRYSWVSMLPLYIETQKKFGNKISDYNVIHLLRITSKFFFVYINRMQPESVSTCDELTLLQNPFEVSFNHNVLIPILPIMNNSYTTIFHFSMDESVFITSNFFKNDILHSFEKEKRFFDFGLFVNKPAKLNLSGFPDINPESFNFLSEQVQSLLLLKSIKKIETLTPRMHRYLLSKPNWVFHYLTKPPHFLLTPAHYVILNQVVKELEEIKDQDDISIEIFLSHIYCIDTIFTIFYNPTGCLQNKNTVKESCDLFKEYTINNEYALKRTLQVISREISTQSPYYINELLLLVFSLMHAKNFKKLFVENCADKIIRIVGSPLFLKTIKLALITISIFVKIDYVTDEVLQLMRFALKSSEPAYIQITLELAYHLNEQNKAKLHNDILFLLDKSINNSEHNLTQYDYATSLPPLFDIDIGDAEDYDFISSMIRLNKSGKTNVLSVIFKRFPNIAKYRTNKLLSLLKAQLNLPKKNLTYIGDIIDVLCPKRKDKYSASASPETTNEPLTGIQDRIVNETVDRDANRTSELHNEQNDTVADRSNKTIVETDMNKKTNIPNHIFSKAPEFWQIISDHLSWFQNEINKNPALLQKEFVFLTNYLELLSFMQKSTYFRTQQRKKLRREIVHLHIRRSFILRDSFLHLRFTSSDRILSQFRIRFTNESGADLGGLKKDWFTSLVKELFDPNYALFMPSENGRSYQPNPSSNVNQDHIDYFTFAGQIIARAMIEGVCVDAHLTTSFIKQILGCPVCLRDLEDIDIQLYNSLVWILENPVNSLDMRFTTDYKDIDVLKTVDLVKGGSEIVVTDDNKEEFVRLMFEYRMKGQISEQINAFLKGFYLLIPKEEIQIFTPNELDLLICGVPEIDVNDLRENCDFSRPYHKEHHVIDMFFNVISKWGHEDLAKLLLFITGSSQVPVGGFKMLKESKQPIIIAPGGNNGRLPQAHTCMNILDLPEYQNEDELREKLLFSINECNSFGFA</sequence>
<evidence type="ECO:0000256" key="1">
    <source>
        <dbReference type="ARBA" id="ARBA00000885"/>
    </source>
</evidence>
<accession>A0A1J4JSK2</accession>
<dbReference type="Pfam" id="PF00632">
    <property type="entry name" value="HECT"/>
    <property type="match status" value="1"/>
</dbReference>
<feature type="domain" description="HECT" evidence="7">
    <location>
        <begin position="1766"/>
        <end position="2096"/>
    </location>
</feature>
<keyword evidence="4" id="KW-0808">Transferase</keyword>
<dbReference type="FunFam" id="3.30.2160.10:FF:000001">
    <property type="entry name" value="E3 ubiquitin-protein ligase NEDD4-like"/>
    <property type="match status" value="1"/>
</dbReference>
<evidence type="ECO:0000313" key="8">
    <source>
        <dbReference type="EMBL" id="OHT00500.1"/>
    </source>
</evidence>
<evidence type="ECO:0000313" key="9">
    <source>
        <dbReference type="Proteomes" id="UP000179807"/>
    </source>
</evidence>
<keyword evidence="9" id="KW-1185">Reference proteome</keyword>
<dbReference type="Gene3D" id="3.30.2410.10">
    <property type="entry name" value="Hect, E3 ligase catalytic domain"/>
    <property type="match status" value="1"/>
</dbReference>
<dbReference type="GO" id="GO:0005737">
    <property type="term" value="C:cytoplasm"/>
    <property type="evidence" value="ECO:0007669"/>
    <property type="project" value="TreeGrafter"/>
</dbReference>
<dbReference type="InterPro" id="IPR035983">
    <property type="entry name" value="Hect_E3_ubiquitin_ligase"/>
</dbReference>
<dbReference type="Gene3D" id="3.30.2160.10">
    <property type="entry name" value="Hect, E3 ligase catalytic domain"/>
    <property type="match status" value="1"/>
</dbReference>
<evidence type="ECO:0000259" key="7">
    <source>
        <dbReference type="PROSITE" id="PS50237"/>
    </source>
</evidence>
<name>A0A1J4JSK2_9EUKA</name>
<evidence type="ECO:0000256" key="2">
    <source>
        <dbReference type="ARBA" id="ARBA00004906"/>
    </source>
</evidence>
<dbReference type="PANTHER" id="PTHR11254">
    <property type="entry name" value="HECT DOMAIN UBIQUITIN-PROTEIN LIGASE"/>
    <property type="match status" value="1"/>
</dbReference>
<dbReference type="Gene3D" id="3.90.1750.10">
    <property type="entry name" value="Hect, E3 ligase catalytic domains"/>
    <property type="match status" value="1"/>
</dbReference>
<gene>
    <name evidence="8" type="ORF">TRFO_32768</name>
</gene>
<dbReference type="GO" id="GO:0006511">
    <property type="term" value="P:ubiquitin-dependent protein catabolic process"/>
    <property type="evidence" value="ECO:0007669"/>
    <property type="project" value="TreeGrafter"/>
</dbReference>
<dbReference type="InterPro" id="IPR050409">
    <property type="entry name" value="E3_ubiq-protein_ligase"/>
</dbReference>
<dbReference type="EMBL" id="MLAK01000951">
    <property type="protein sequence ID" value="OHT00500.1"/>
    <property type="molecule type" value="Genomic_DNA"/>
</dbReference>
<dbReference type="GO" id="GO:0061630">
    <property type="term" value="F:ubiquitin protein ligase activity"/>
    <property type="evidence" value="ECO:0007669"/>
    <property type="project" value="UniProtKB-EC"/>
</dbReference>
<dbReference type="EC" id="2.3.2.26" evidence="3"/>
<dbReference type="CDD" id="cd00078">
    <property type="entry name" value="HECTc"/>
    <property type="match status" value="1"/>
</dbReference>
<dbReference type="GO" id="GO:0000209">
    <property type="term" value="P:protein polyubiquitination"/>
    <property type="evidence" value="ECO:0007669"/>
    <property type="project" value="TreeGrafter"/>
</dbReference>
<dbReference type="VEuPathDB" id="TrichDB:TRFO_32768"/>
<organism evidence="8 9">
    <name type="scientific">Tritrichomonas foetus</name>
    <dbReference type="NCBI Taxonomy" id="1144522"/>
    <lineage>
        <taxon>Eukaryota</taxon>
        <taxon>Metamonada</taxon>
        <taxon>Parabasalia</taxon>
        <taxon>Tritrichomonadida</taxon>
        <taxon>Tritrichomonadidae</taxon>
        <taxon>Tritrichomonas</taxon>
    </lineage>
</organism>
<dbReference type="OrthoDB" id="8068875at2759"/>
<evidence type="ECO:0000256" key="3">
    <source>
        <dbReference type="ARBA" id="ARBA00012485"/>
    </source>
</evidence>
<evidence type="ECO:0000256" key="5">
    <source>
        <dbReference type="ARBA" id="ARBA00022786"/>
    </source>
</evidence>
<keyword evidence="5 6" id="KW-0833">Ubl conjugation pathway</keyword>
<evidence type="ECO:0000256" key="6">
    <source>
        <dbReference type="PROSITE-ProRule" id="PRU00104"/>
    </source>
</evidence>
<dbReference type="GeneID" id="94843386"/>
<proteinExistence type="predicted"/>
<dbReference type="PROSITE" id="PS50237">
    <property type="entry name" value="HECT"/>
    <property type="match status" value="1"/>
</dbReference>
<dbReference type="SUPFAM" id="SSF56204">
    <property type="entry name" value="Hect, E3 ligase catalytic domain"/>
    <property type="match status" value="1"/>
</dbReference>
<comment type="caution">
    <text evidence="8">The sequence shown here is derived from an EMBL/GenBank/DDBJ whole genome shotgun (WGS) entry which is preliminary data.</text>
</comment>
<comment type="pathway">
    <text evidence="2">Protein modification; protein ubiquitination.</text>
</comment>
<dbReference type="SMART" id="SM00119">
    <property type="entry name" value="HECTc"/>
    <property type="match status" value="1"/>
</dbReference>
<dbReference type="Proteomes" id="UP000179807">
    <property type="component" value="Unassembled WGS sequence"/>
</dbReference>
<dbReference type="InterPro" id="IPR000569">
    <property type="entry name" value="HECT_dom"/>
</dbReference>
<protein>
    <recommendedName>
        <fullName evidence="3">HECT-type E3 ubiquitin transferase</fullName>
        <ecNumber evidence="3">2.3.2.26</ecNumber>
    </recommendedName>
</protein>
<reference evidence="8" key="1">
    <citation type="submission" date="2016-10" db="EMBL/GenBank/DDBJ databases">
        <authorList>
            <person name="Benchimol M."/>
            <person name="Almeida L.G."/>
            <person name="Vasconcelos A.T."/>
            <person name="Perreira-Neves A."/>
            <person name="Rosa I.A."/>
            <person name="Tasca T."/>
            <person name="Bogo M.R."/>
            <person name="de Souza W."/>
        </authorList>
    </citation>
    <scope>NUCLEOTIDE SEQUENCE [LARGE SCALE GENOMIC DNA]</scope>
    <source>
        <strain evidence="8">K</strain>
    </source>
</reference>
<dbReference type="RefSeq" id="XP_068353636.1">
    <property type="nucleotide sequence ID" value="XM_068508682.1"/>
</dbReference>
<dbReference type="PANTHER" id="PTHR11254:SF67">
    <property type="entry name" value="E3 UBIQUITIN-PROTEIN LIGASE HUWE1"/>
    <property type="match status" value="1"/>
</dbReference>